<proteinExistence type="predicted"/>
<keyword evidence="2" id="KW-1185">Reference proteome</keyword>
<evidence type="ECO:0000313" key="1">
    <source>
        <dbReference type="EMBL" id="CAL1370744.1"/>
    </source>
</evidence>
<sequence length="146" mass="15384">MQHRIAGEGSLQPPFFVRPSFEDSFVGEQLLRRNGGQSAFDLISDVTSLLPYAMRRAAGVSAADDSFFVSASNYASASPVIFFLVSSSAVARRPRGSLVFGIALASATTMDTTGAVVICMTRGVAPISCSVSRSPSPPLSRCPCPF</sequence>
<dbReference type="Proteomes" id="UP001497516">
    <property type="component" value="Chromosome 2"/>
</dbReference>
<protein>
    <submittedName>
        <fullName evidence="1">Uncharacterized protein</fullName>
    </submittedName>
</protein>
<dbReference type="EMBL" id="OZ034815">
    <property type="protein sequence ID" value="CAL1370744.1"/>
    <property type="molecule type" value="Genomic_DNA"/>
</dbReference>
<name>A0AAV2DC02_9ROSI</name>
<accession>A0AAV2DC02</accession>
<evidence type="ECO:0000313" key="2">
    <source>
        <dbReference type="Proteomes" id="UP001497516"/>
    </source>
</evidence>
<gene>
    <name evidence="1" type="ORF">LTRI10_LOCUS12848</name>
</gene>
<reference evidence="1 2" key="1">
    <citation type="submission" date="2024-04" db="EMBL/GenBank/DDBJ databases">
        <authorList>
            <person name="Fracassetti M."/>
        </authorList>
    </citation>
    <scope>NUCLEOTIDE SEQUENCE [LARGE SCALE GENOMIC DNA]</scope>
</reference>
<dbReference type="AlphaFoldDB" id="A0AAV2DC02"/>
<organism evidence="1 2">
    <name type="scientific">Linum trigynum</name>
    <dbReference type="NCBI Taxonomy" id="586398"/>
    <lineage>
        <taxon>Eukaryota</taxon>
        <taxon>Viridiplantae</taxon>
        <taxon>Streptophyta</taxon>
        <taxon>Embryophyta</taxon>
        <taxon>Tracheophyta</taxon>
        <taxon>Spermatophyta</taxon>
        <taxon>Magnoliopsida</taxon>
        <taxon>eudicotyledons</taxon>
        <taxon>Gunneridae</taxon>
        <taxon>Pentapetalae</taxon>
        <taxon>rosids</taxon>
        <taxon>fabids</taxon>
        <taxon>Malpighiales</taxon>
        <taxon>Linaceae</taxon>
        <taxon>Linum</taxon>
    </lineage>
</organism>